<dbReference type="OrthoDB" id="8876749at2759"/>
<dbReference type="GO" id="GO:0033038">
    <property type="term" value="F:bitter taste receptor activity"/>
    <property type="evidence" value="ECO:0000318"/>
    <property type="project" value="GO_Central"/>
</dbReference>
<dbReference type="GO" id="GO:0001580">
    <property type="term" value="P:detection of chemical stimulus involved in sensory perception of bitter taste"/>
    <property type="evidence" value="ECO:0000318"/>
    <property type="project" value="GO_Central"/>
</dbReference>
<evidence type="ECO:0000256" key="4">
    <source>
        <dbReference type="ARBA" id="ARBA00022606"/>
    </source>
</evidence>
<dbReference type="CTD" id="108695743"/>
<dbReference type="PaxDb" id="8355-A0A1L8FIW2"/>
<dbReference type="STRING" id="8355.A0A1L8FIW2"/>
<evidence type="ECO:0000313" key="14">
    <source>
        <dbReference type="RefSeq" id="XP_041426182.1"/>
    </source>
</evidence>
<evidence type="ECO:0000256" key="8">
    <source>
        <dbReference type="ARBA" id="ARBA00023136"/>
    </source>
</evidence>
<dbReference type="PANTHER" id="PTHR11394">
    <property type="entry name" value="TASTE RECEPTOR TYPE 2"/>
    <property type="match status" value="1"/>
</dbReference>
<keyword evidence="8 12" id="KW-0472">Membrane</keyword>
<dbReference type="AlphaFoldDB" id="A0A1L8FIW2"/>
<comment type="subcellular location">
    <subcellularLocation>
        <location evidence="1 12">Membrane</location>
        <topology evidence="1 12">Multi-pass membrane protein</topology>
    </subcellularLocation>
</comment>
<keyword evidence="6" id="KW-1133">Transmembrane helix</keyword>
<sequence>MLWESAAKLVAQSIFLVFGLAGNMFILLTSFTDWRKTHNTNPYAAITISIGFSNILLQATTFLNEFCIVLSTNVFMQETSIKSFIAIQISLFINSLLFSLCLCFYYCVKILQITQPCFLKMKQEIARITPWFLAVSMLVSFSIGIPSYWDLYWTLTGATNSSVNWIQMKVKFNRRYQWVFILQMLTSSVALIVFFCLAITILSSLCRHMRRMKHNNAGFNKSSLDVHVSAAKTLTLILLLHLYFFAAICILFNSTLTWGTWFFNLSYIMVTSFPSLNSLILITGNSQLRNTLKNICLLCRSCSIISKDRHTAPDLCSSIHPTL</sequence>
<accession>A0A1L8FIW2</accession>
<keyword evidence="4 12" id="KW-0716">Sensory transduction</keyword>
<dbReference type="FunFam" id="1.20.1070.10:FF:000055">
    <property type="entry name" value="Taste receptor type 2"/>
    <property type="match status" value="1"/>
</dbReference>
<name>A0A1L8FIW2_XENLA</name>
<dbReference type="Pfam" id="PF05296">
    <property type="entry name" value="TAS2R"/>
    <property type="match status" value="1"/>
</dbReference>
<evidence type="ECO:0000313" key="13">
    <source>
        <dbReference type="Proteomes" id="UP000186698"/>
    </source>
</evidence>
<evidence type="ECO:0000256" key="12">
    <source>
        <dbReference type="RuleBase" id="RU004424"/>
    </source>
</evidence>
<evidence type="ECO:0000256" key="2">
    <source>
        <dbReference type="ARBA" id="ARBA00007376"/>
    </source>
</evidence>
<evidence type="ECO:0000256" key="1">
    <source>
        <dbReference type="ARBA" id="ARBA00004141"/>
    </source>
</evidence>
<organism evidence="13 14">
    <name type="scientific">Xenopus laevis</name>
    <name type="common">African clawed frog</name>
    <dbReference type="NCBI Taxonomy" id="8355"/>
    <lineage>
        <taxon>Eukaryota</taxon>
        <taxon>Metazoa</taxon>
        <taxon>Chordata</taxon>
        <taxon>Craniata</taxon>
        <taxon>Vertebrata</taxon>
        <taxon>Euteleostomi</taxon>
        <taxon>Amphibia</taxon>
        <taxon>Batrachia</taxon>
        <taxon>Anura</taxon>
        <taxon>Pipoidea</taxon>
        <taxon>Pipidae</taxon>
        <taxon>Xenopodinae</taxon>
        <taxon>Xenopus</taxon>
        <taxon>Xenopus</taxon>
    </lineage>
</organism>
<comment type="similarity">
    <text evidence="2 11">Belongs to the G-protein coupled receptor T2R family.</text>
</comment>
<evidence type="ECO:0000256" key="6">
    <source>
        <dbReference type="ARBA" id="ARBA00022989"/>
    </source>
</evidence>
<dbReference type="InterPro" id="IPR007960">
    <property type="entry name" value="TAS2R"/>
</dbReference>
<dbReference type="Gene3D" id="1.20.1070.10">
    <property type="entry name" value="Rhodopsin 7-helix transmembrane proteins"/>
    <property type="match status" value="1"/>
</dbReference>
<dbReference type="KEGG" id="xla:108695743"/>
<dbReference type="RefSeq" id="XP_041426182.1">
    <property type="nucleotide sequence ID" value="XM_041570248.1"/>
</dbReference>
<dbReference type="GO" id="GO:0004930">
    <property type="term" value="F:G protein-coupled receptor activity"/>
    <property type="evidence" value="ECO:0007669"/>
    <property type="project" value="UniProtKB-KW"/>
</dbReference>
<gene>
    <name evidence="14" type="primary">LOC108695743</name>
</gene>
<keyword evidence="3 12" id="KW-0919">Taste</keyword>
<evidence type="ECO:0000256" key="7">
    <source>
        <dbReference type="ARBA" id="ARBA00023040"/>
    </source>
</evidence>
<evidence type="ECO:0000256" key="9">
    <source>
        <dbReference type="ARBA" id="ARBA00023170"/>
    </source>
</evidence>
<protein>
    <recommendedName>
        <fullName evidence="12">Taste receptor type 2</fullName>
    </recommendedName>
</protein>
<keyword evidence="13" id="KW-1185">Reference proteome</keyword>
<dbReference type="PANTHER" id="PTHR11394:SF144">
    <property type="entry name" value="TASTE RECEPTOR TYPE 2"/>
    <property type="match status" value="1"/>
</dbReference>
<dbReference type="Proteomes" id="UP000186698">
    <property type="component" value="Chromosome 7L"/>
</dbReference>
<evidence type="ECO:0000256" key="5">
    <source>
        <dbReference type="ARBA" id="ARBA00022692"/>
    </source>
</evidence>
<evidence type="ECO:0000256" key="10">
    <source>
        <dbReference type="ARBA" id="ARBA00023224"/>
    </source>
</evidence>
<keyword evidence="10 12" id="KW-0807">Transducer</keyword>
<keyword evidence="7 12" id="KW-0297">G-protein coupled receptor</keyword>
<evidence type="ECO:0000256" key="11">
    <source>
        <dbReference type="RuleBase" id="RU004423"/>
    </source>
</evidence>
<dbReference type="GO" id="GO:0016020">
    <property type="term" value="C:membrane"/>
    <property type="evidence" value="ECO:0000318"/>
    <property type="project" value="GO_Central"/>
</dbReference>
<keyword evidence="5 12" id="KW-0812">Transmembrane</keyword>
<keyword evidence="9 12" id="KW-0675">Receptor</keyword>
<proteinExistence type="inferred from homology"/>
<dbReference type="GeneID" id="108695743"/>
<dbReference type="OMA" id="YQWVFIL"/>
<dbReference type="SUPFAM" id="SSF81321">
    <property type="entry name" value="Family A G protein-coupled receptor-like"/>
    <property type="match status" value="1"/>
</dbReference>
<reference evidence="14" key="1">
    <citation type="submission" date="2025-08" db="UniProtKB">
        <authorList>
            <consortium name="RefSeq"/>
        </authorList>
    </citation>
    <scope>IDENTIFICATION</scope>
    <source>
        <strain evidence="14">J_2021</strain>
        <tissue evidence="14">Erythrocytes</tissue>
    </source>
</reference>
<evidence type="ECO:0000256" key="3">
    <source>
        <dbReference type="ARBA" id="ARBA00022480"/>
    </source>
</evidence>